<dbReference type="Proteomes" id="UP000484015">
    <property type="component" value="Unassembled WGS sequence"/>
</dbReference>
<keyword evidence="2" id="KW-1185">Reference proteome</keyword>
<reference evidence="1 2" key="1">
    <citation type="submission" date="2019-11" db="EMBL/GenBank/DDBJ databases">
        <title>Type strains purchased from KCTC, JCM and DSMZ.</title>
        <authorList>
            <person name="Lu H."/>
        </authorList>
    </citation>
    <scope>NUCLEOTIDE SEQUENCE [LARGE SCALE GENOMIC DNA]</scope>
    <source>
        <strain evidence="1 2">KCTC 42409</strain>
    </source>
</reference>
<sequence>MQQQEHFHIYVRTMTGERLAWTETTTSDLAMADEAYLNLMMQPDFEGSDFVLVAAFDERVFCVYDFSGEPDQTGWSTDWLRNRPLH</sequence>
<gene>
    <name evidence="1" type="ORF">GM668_14365</name>
</gene>
<evidence type="ECO:0008006" key="3">
    <source>
        <dbReference type="Google" id="ProtNLM"/>
    </source>
</evidence>
<comment type="caution">
    <text evidence="1">The sequence shown here is derived from an EMBL/GenBank/DDBJ whole genome shotgun (WGS) entry which is preliminary data.</text>
</comment>
<evidence type="ECO:0000313" key="2">
    <source>
        <dbReference type="Proteomes" id="UP000484015"/>
    </source>
</evidence>
<protein>
    <recommendedName>
        <fullName evidence="3">DUF4242 domain-containing protein</fullName>
    </recommendedName>
</protein>
<name>A0A6L6Q0B6_9BURK</name>
<evidence type="ECO:0000313" key="1">
    <source>
        <dbReference type="EMBL" id="MTW03267.1"/>
    </source>
</evidence>
<proteinExistence type="predicted"/>
<dbReference type="RefSeq" id="WP_155439641.1">
    <property type="nucleotide sequence ID" value="NZ_WNLA01000008.1"/>
</dbReference>
<dbReference type="EMBL" id="WNLA01000008">
    <property type="protein sequence ID" value="MTW03267.1"/>
    <property type="molecule type" value="Genomic_DNA"/>
</dbReference>
<dbReference type="OrthoDB" id="9852408at2"/>
<accession>A0A6L6Q0B6</accession>
<dbReference type="AlphaFoldDB" id="A0A6L6Q0B6"/>
<organism evidence="1 2">
    <name type="scientific">Pseudoduganella ginsengisoli</name>
    <dbReference type="NCBI Taxonomy" id="1462440"/>
    <lineage>
        <taxon>Bacteria</taxon>
        <taxon>Pseudomonadati</taxon>
        <taxon>Pseudomonadota</taxon>
        <taxon>Betaproteobacteria</taxon>
        <taxon>Burkholderiales</taxon>
        <taxon>Oxalobacteraceae</taxon>
        <taxon>Telluria group</taxon>
        <taxon>Pseudoduganella</taxon>
    </lineage>
</organism>